<sequence>MNNSTNNGYFTSNVTLPSHIAITESPADLVQAKTLDEAASWLWIILAPILMFVGIVGNIFNLIVLMRLHCQRNPTLLLLAILALTDMAVLIVGLPRYFLQEVTDPTLDIRDVSAFSCKFSLFLIYFTMQLSSWLLVLVSVIRLIKTAPYQLLKLRVSMTRAMFAFGGITVFLAFLNLHFFFTNGIIDDECNSLTPEIYEFEEKGFVYVDLMFLSVLPALILIICNVSIYKTVKRIGHRRTSVTAISKSTQHSASRVTHMLLFTSTYFIAANVPISLYFIVDSYVKAGEHQYSTGQSEEHDLDSVLSVSILTFRLKFLFLYGYQ</sequence>
<dbReference type="PROSITE" id="PS50262">
    <property type="entry name" value="G_PROTEIN_RECEP_F1_2"/>
    <property type="match status" value="1"/>
</dbReference>
<evidence type="ECO:0000259" key="6">
    <source>
        <dbReference type="PROSITE" id="PS50262"/>
    </source>
</evidence>
<evidence type="ECO:0000313" key="8">
    <source>
        <dbReference type="Proteomes" id="UP001186944"/>
    </source>
</evidence>
<gene>
    <name evidence="7" type="ORF">FSP39_010124</name>
</gene>
<dbReference type="SUPFAM" id="SSF81321">
    <property type="entry name" value="Family A G protein-coupled receptor-like"/>
    <property type="match status" value="1"/>
</dbReference>
<dbReference type="GO" id="GO:0016020">
    <property type="term" value="C:membrane"/>
    <property type="evidence" value="ECO:0007669"/>
    <property type="project" value="UniProtKB-SubCell"/>
</dbReference>
<dbReference type="Gene3D" id="1.20.1070.10">
    <property type="entry name" value="Rhodopsin 7-helix transmembrane proteins"/>
    <property type="match status" value="1"/>
</dbReference>
<name>A0AA88YTS5_PINIB</name>
<dbReference type="Proteomes" id="UP001186944">
    <property type="component" value="Unassembled WGS sequence"/>
</dbReference>
<evidence type="ECO:0000256" key="5">
    <source>
        <dbReference type="SAM" id="Phobius"/>
    </source>
</evidence>
<feature type="transmembrane region" description="Helical" evidence="5">
    <location>
        <begin position="260"/>
        <end position="284"/>
    </location>
</feature>
<feature type="transmembrane region" description="Helical" evidence="5">
    <location>
        <begin position="41"/>
        <end position="64"/>
    </location>
</feature>
<evidence type="ECO:0000256" key="3">
    <source>
        <dbReference type="ARBA" id="ARBA00022989"/>
    </source>
</evidence>
<dbReference type="InterPro" id="IPR000276">
    <property type="entry name" value="GPCR_Rhodpsn"/>
</dbReference>
<organism evidence="7 8">
    <name type="scientific">Pinctada imbricata</name>
    <name type="common">Atlantic pearl-oyster</name>
    <name type="synonym">Pinctada martensii</name>
    <dbReference type="NCBI Taxonomy" id="66713"/>
    <lineage>
        <taxon>Eukaryota</taxon>
        <taxon>Metazoa</taxon>
        <taxon>Spiralia</taxon>
        <taxon>Lophotrochozoa</taxon>
        <taxon>Mollusca</taxon>
        <taxon>Bivalvia</taxon>
        <taxon>Autobranchia</taxon>
        <taxon>Pteriomorphia</taxon>
        <taxon>Pterioida</taxon>
        <taxon>Pterioidea</taxon>
        <taxon>Pteriidae</taxon>
        <taxon>Pinctada</taxon>
    </lineage>
</organism>
<dbReference type="PRINTS" id="PR00237">
    <property type="entry name" value="GPCRRHODOPSN"/>
</dbReference>
<dbReference type="PANTHER" id="PTHR46641:SF25">
    <property type="entry name" value="CNMAMIDE RECEPTOR-RELATED"/>
    <property type="match status" value="1"/>
</dbReference>
<comment type="caution">
    <text evidence="7">The sequence shown here is derived from an EMBL/GenBank/DDBJ whole genome shotgun (WGS) entry which is preliminary data.</text>
</comment>
<feature type="domain" description="G-protein coupled receptors family 1 profile" evidence="6">
    <location>
        <begin position="57"/>
        <end position="320"/>
    </location>
</feature>
<evidence type="ECO:0000256" key="2">
    <source>
        <dbReference type="ARBA" id="ARBA00022692"/>
    </source>
</evidence>
<keyword evidence="2 5" id="KW-0812">Transmembrane</keyword>
<dbReference type="InterPro" id="IPR052954">
    <property type="entry name" value="GPCR-Ligand_Int"/>
</dbReference>
<feature type="transmembrane region" description="Helical" evidence="5">
    <location>
        <begin position="119"/>
        <end position="141"/>
    </location>
</feature>
<dbReference type="AlphaFoldDB" id="A0AA88YTS5"/>
<proteinExistence type="predicted"/>
<feature type="transmembrane region" description="Helical" evidence="5">
    <location>
        <begin position="162"/>
        <end position="186"/>
    </location>
</feature>
<accession>A0AA88YTS5</accession>
<evidence type="ECO:0000256" key="1">
    <source>
        <dbReference type="ARBA" id="ARBA00004370"/>
    </source>
</evidence>
<dbReference type="EMBL" id="VSWD01000002">
    <property type="protein sequence ID" value="KAK3107241.1"/>
    <property type="molecule type" value="Genomic_DNA"/>
</dbReference>
<reference evidence="7" key="1">
    <citation type="submission" date="2019-08" db="EMBL/GenBank/DDBJ databases">
        <title>The improved chromosome-level genome for the pearl oyster Pinctada fucata martensii using PacBio sequencing and Hi-C.</title>
        <authorList>
            <person name="Zheng Z."/>
        </authorList>
    </citation>
    <scope>NUCLEOTIDE SEQUENCE</scope>
    <source>
        <strain evidence="7">ZZ-2019</strain>
        <tissue evidence="7">Adductor muscle</tissue>
    </source>
</reference>
<feature type="transmembrane region" description="Helical" evidence="5">
    <location>
        <begin position="76"/>
        <end position="99"/>
    </location>
</feature>
<keyword evidence="4 5" id="KW-0472">Membrane</keyword>
<dbReference type="GO" id="GO:0004930">
    <property type="term" value="F:G protein-coupled receptor activity"/>
    <property type="evidence" value="ECO:0007669"/>
    <property type="project" value="InterPro"/>
</dbReference>
<keyword evidence="8" id="KW-1185">Reference proteome</keyword>
<evidence type="ECO:0000313" key="7">
    <source>
        <dbReference type="EMBL" id="KAK3107241.1"/>
    </source>
</evidence>
<protein>
    <recommendedName>
        <fullName evidence="6">G-protein coupled receptors family 1 profile domain-containing protein</fullName>
    </recommendedName>
</protein>
<evidence type="ECO:0000256" key="4">
    <source>
        <dbReference type="ARBA" id="ARBA00023136"/>
    </source>
</evidence>
<keyword evidence="3 5" id="KW-1133">Transmembrane helix</keyword>
<feature type="transmembrane region" description="Helical" evidence="5">
    <location>
        <begin position="206"/>
        <end position="229"/>
    </location>
</feature>
<comment type="subcellular location">
    <subcellularLocation>
        <location evidence="1">Membrane</location>
    </subcellularLocation>
</comment>
<dbReference type="Pfam" id="PF00001">
    <property type="entry name" value="7tm_1"/>
    <property type="match status" value="1"/>
</dbReference>
<dbReference type="InterPro" id="IPR017452">
    <property type="entry name" value="GPCR_Rhodpsn_7TM"/>
</dbReference>
<dbReference type="PANTHER" id="PTHR46641">
    <property type="entry name" value="FMRFAMIDE RECEPTOR-RELATED"/>
    <property type="match status" value="1"/>
</dbReference>